<sequence>MNEWYALCYYNKIGKKKIPRQIKAHRDVSVLEDLKDRLEEQNLKEEYKIKTTKEFDKER</sequence>
<dbReference type="RefSeq" id="YP_009782032.1">
    <property type="nucleotide sequence ID" value="NC_047728.1"/>
</dbReference>
<protein>
    <submittedName>
        <fullName evidence="1">GpORF158</fullName>
    </submittedName>
</protein>
<reference evidence="1 2" key="1">
    <citation type="submission" date="2014-03" db="EMBL/GenBank/DDBJ databases">
        <title>Structural and functional characterization of polyvalent Staphyloccocal bacteriophage A5W.</title>
        <authorList>
            <person name="Ulatowska M.I."/>
            <person name="Weber-Dabrowska B."/>
            <person name="Sadowy E."/>
            <person name="Krzyszton-Russjan J."/>
            <person name="Gorski A."/>
            <person name="Lobocka M.B."/>
        </authorList>
    </citation>
    <scope>NUCLEOTIDE SEQUENCE [LARGE SCALE GENOMIC DNA]</scope>
</reference>
<proteinExistence type="predicted"/>
<evidence type="ECO:0000313" key="1">
    <source>
        <dbReference type="EMBL" id="ACB89151.1"/>
    </source>
</evidence>
<accession>D3G7R8</accession>
<gene>
    <name evidence="1" type="primary">ORF158</name>
    <name evidence="1" type="ORF">phi_A5W_ORF158</name>
</gene>
<evidence type="ECO:0000313" key="2">
    <source>
        <dbReference type="Proteomes" id="UP000001406"/>
    </source>
</evidence>
<dbReference type="GeneID" id="54971956"/>
<dbReference type="EMBL" id="EU418428">
    <property type="protein sequence ID" value="ACB89151.1"/>
    <property type="molecule type" value="Genomic_DNA"/>
</dbReference>
<dbReference type="KEGG" id="vg:54971956"/>
<organism evidence="1 2">
    <name type="scientific">Staphylococcus phage A5W</name>
    <dbReference type="NCBI Taxonomy" id="516541"/>
    <lineage>
        <taxon>Viruses</taxon>
        <taxon>Duplodnaviria</taxon>
        <taxon>Heunggongvirae</taxon>
        <taxon>Uroviricota</taxon>
        <taxon>Caudoviricetes</taxon>
        <taxon>Herelleviridae</taxon>
        <taxon>Twortvirinae</taxon>
        <taxon>Kayvirus</taxon>
        <taxon>Kayvirus G1</taxon>
    </lineage>
</organism>
<dbReference type="Proteomes" id="UP000001406">
    <property type="component" value="Segment"/>
</dbReference>
<name>D3G7R8_9CAUD</name>